<dbReference type="FunFam" id="3.40.50.300:FF:000042">
    <property type="entry name" value="Maltose/maltodextrin ABC transporter, ATP-binding protein"/>
    <property type="match status" value="1"/>
</dbReference>
<keyword evidence="4" id="KW-0067">ATP-binding</keyword>
<dbReference type="SMART" id="SM00382">
    <property type="entry name" value="AAA"/>
    <property type="match status" value="1"/>
</dbReference>
<dbReference type="PANTHER" id="PTHR43875">
    <property type="entry name" value="MALTODEXTRIN IMPORT ATP-BINDING PROTEIN MSMX"/>
    <property type="match status" value="1"/>
</dbReference>
<evidence type="ECO:0000256" key="4">
    <source>
        <dbReference type="ARBA" id="ARBA00022840"/>
    </source>
</evidence>
<dbReference type="SUPFAM" id="SSF50331">
    <property type="entry name" value="MOP-like"/>
    <property type="match status" value="1"/>
</dbReference>
<reference evidence="7 8" key="1">
    <citation type="journal article" date="2015" name="Genome Announc.">
        <title>Expanding the biotechnology potential of lactobacilli through comparative genomics of 213 strains and associated genera.</title>
        <authorList>
            <person name="Sun Z."/>
            <person name="Harris H.M."/>
            <person name="McCann A."/>
            <person name="Guo C."/>
            <person name="Argimon S."/>
            <person name="Zhang W."/>
            <person name="Yang X."/>
            <person name="Jeffery I.B."/>
            <person name="Cooney J.C."/>
            <person name="Kagawa T.F."/>
            <person name="Liu W."/>
            <person name="Song Y."/>
            <person name="Salvetti E."/>
            <person name="Wrobel A."/>
            <person name="Rasinkangas P."/>
            <person name="Parkhill J."/>
            <person name="Rea M.C."/>
            <person name="O'Sullivan O."/>
            <person name="Ritari J."/>
            <person name="Douillard F.P."/>
            <person name="Paul Ross R."/>
            <person name="Yang R."/>
            <person name="Briner A.E."/>
            <person name="Felis G.E."/>
            <person name="de Vos W.M."/>
            <person name="Barrangou R."/>
            <person name="Klaenhammer T.R."/>
            <person name="Caufield P.W."/>
            <person name="Cui Y."/>
            <person name="Zhang H."/>
            <person name="O'Toole P.W."/>
        </authorList>
    </citation>
    <scope>NUCLEOTIDE SEQUENCE [LARGE SCALE GENOMIC DNA]</scope>
    <source>
        <strain evidence="7 8">DSM 16381</strain>
    </source>
</reference>
<dbReference type="Pfam" id="PF00005">
    <property type="entry name" value="ABC_tran"/>
    <property type="match status" value="1"/>
</dbReference>
<evidence type="ECO:0000313" key="7">
    <source>
        <dbReference type="EMBL" id="KRL95760.1"/>
    </source>
</evidence>
<evidence type="ECO:0000313" key="8">
    <source>
        <dbReference type="Proteomes" id="UP000051580"/>
    </source>
</evidence>
<gene>
    <name evidence="7" type="ORF">FD28_GL001986</name>
</gene>
<dbReference type="AlphaFoldDB" id="A0A0R1URC2"/>
<dbReference type="GO" id="GO:0016887">
    <property type="term" value="F:ATP hydrolysis activity"/>
    <property type="evidence" value="ECO:0007669"/>
    <property type="project" value="InterPro"/>
</dbReference>
<dbReference type="PATRIC" id="fig|1423753.3.peg.2091"/>
<protein>
    <submittedName>
        <fullName evidence="7">Sugar ABC transporterATPase</fullName>
    </submittedName>
</protein>
<dbReference type="OrthoDB" id="9790614at2"/>
<dbReference type="InterPro" id="IPR017871">
    <property type="entry name" value="ABC_transporter-like_CS"/>
</dbReference>
<dbReference type="InterPro" id="IPR015853">
    <property type="entry name" value="ABC_transpr_FbpC"/>
</dbReference>
<dbReference type="InterPro" id="IPR008995">
    <property type="entry name" value="Mo/tungstate-bd_C_term_dom"/>
</dbReference>
<evidence type="ECO:0000256" key="1">
    <source>
        <dbReference type="ARBA" id="ARBA00022448"/>
    </source>
</evidence>
<evidence type="ECO:0000256" key="5">
    <source>
        <dbReference type="ARBA" id="ARBA00023136"/>
    </source>
</evidence>
<dbReference type="PANTHER" id="PTHR43875:SF1">
    <property type="entry name" value="OSMOPROTECTIVE COMPOUNDS UPTAKE ATP-BINDING PROTEIN GGTA"/>
    <property type="match status" value="1"/>
</dbReference>
<dbReference type="InterPro" id="IPR047641">
    <property type="entry name" value="ABC_transpr_MalK/UgpC-like"/>
</dbReference>
<keyword evidence="8" id="KW-1185">Reference proteome</keyword>
<keyword evidence="3" id="KW-0547">Nucleotide-binding</keyword>
<sequence length="348" mass="37774">MQITLRDIALAYDKQPATLNHFNAQLPDGQLTALLGPSGSGKSTILNLLAGLLTPNAGQIYFDQVDVTHQDSRQRNIGMVFQDYALYPHLTVRDNIAFPLKMAHVHKTARYQRVAELADLVQMTDQLTKFPGQLSGGQQQRVAIARALAKKPALLLLDEPLSSLDTTLREELRGGIRRIQRTTGVTTLLVTHDQDDALQIADQIMIIADGRLQQVGTGNELYRQPHNLTVAQSIGRPQLNTCAVTALPAAWRQVLPPESLRQATTIGIRSEALQLATPTAPHTVISTISRQVQLGRDHQTILHTASLTLVSTAITAVSPTPISVALDPTGCLLFAADGRCIWAGDAHA</sequence>
<dbReference type="Proteomes" id="UP000051580">
    <property type="component" value="Unassembled WGS sequence"/>
</dbReference>
<dbReference type="PROSITE" id="PS00211">
    <property type="entry name" value="ABC_TRANSPORTER_1"/>
    <property type="match status" value="1"/>
</dbReference>
<dbReference type="PROSITE" id="PS50893">
    <property type="entry name" value="ABC_TRANSPORTER_2"/>
    <property type="match status" value="1"/>
</dbReference>
<feature type="domain" description="ABC transporter" evidence="6">
    <location>
        <begin position="3"/>
        <end position="234"/>
    </location>
</feature>
<comment type="caution">
    <text evidence="7">The sequence shown here is derived from an EMBL/GenBank/DDBJ whole genome shotgun (WGS) entry which is preliminary data.</text>
</comment>
<keyword evidence="5" id="KW-0472">Membrane</keyword>
<dbReference type="SUPFAM" id="SSF52540">
    <property type="entry name" value="P-loop containing nucleoside triphosphate hydrolases"/>
    <property type="match status" value="1"/>
</dbReference>
<dbReference type="Gene3D" id="3.40.50.300">
    <property type="entry name" value="P-loop containing nucleotide triphosphate hydrolases"/>
    <property type="match status" value="1"/>
</dbReference>
<dbReference type="InterPro" id="IPR003593">
    <property type="entry name" value="AAA+_ATPase"/>
</dbReference>
<keyword evidence="2" id="KW-1003">Cell membrane</keyword>
<evidence type="ECO:0000256" key="2">
    <source>
        <dbReference type="ARBA" id="ARBA00022475"/>
    </source>
</evidence>
<dbReference type="InterPro" id="IPR027417">
    <property type="entry name" value="P-loop_NTPase"/>
</dbReference>
<dbReference type="CDD" id="cd03259">
    <property type="entry name" value="ABC_Carb_Solutes_like"/>
    <property type="match status" value="1"/>
</dbReference>
<dbReference type="STRING" id="1423753.FD28_GL001986"/>
<organism evidence="7 8">
    <name type="scientific">Levilactobacillus hammesii DSM 16381</name>
    <dbReference type="NCBI Taxonomy" id="1423753"/>
    <lineage>
        <taxon>Bacteria</taxon>
        <taxon>Bacillati</taxon>
        <taxon>Bacillota</taxon>
        <taxon>Bacilli</taxon>
        <taxon>Lactobacillales</taxon>
        <taxon>Lactobacillaceae</taxon>
        <taxon>Levilactobacillus</taxon>
    </lineage>
</organism>
<keyword evidence="1" id="KW-0813">Transport</keyword>
<accession>A0A0R1URC2</accession>
<evidence type="ECO:0000259" key="6">
    <source>
        <dbReference type="PROSITE" id="PS50893"/>
    </source>
</evidence>
<dbReference type="GO" id="GO:0015408">
    <property type="term" value="F:ABC-type ferric iron transporter activity"/>
    <property type="evidence" value="ECO:0007669"/>
    <property type="project" value="InterPro"/>
</dbReference>
<dbReference type="InterPro" id="IPR003439">
    <property type="entry name" value="ABC_transporter-like_ATP-bd"/>
</dbReference>
<dbReference type="RefSeq" id="WP_057732310.1">
    <property type="nucleotide sequence ID" value="NZ_AZFS01000044.1"/>
</dbReference>
<evidence type="ECO:0000256" key="3">
    <source>
        <dbReference type="ARBA" id="ARBA00022741"/>
    </source>
</evidence>
<dbReference type="EMBL" id="AZFS01000044">
    <property type="protein sequence ID" value="KRL95760.1"/>
    <property type="molecule type" value="Genomic_DNA"/>
</dbReference>
<dbReference type="GO" id="GO:0055052">
    <property type="term" value="C:ATP-binding cassette (ABC) transporter complex, substrate-binding subunit-containing"/>
    <property type="evidence" value="ECO:0007669"/>
    <property type="project" value="TreeGrafter"/>
</dbReference>
<name>A0A0R1URC2_9LACO</name>
<proteinExistence type="predicted"/>
<dbReference type="GO" id="GO:0005524">
    <property type="term" value="F:ATP binding"/>
    <property type="evidence" value="ECO:0007669"/>
    <property type="project" value="UniProtKB-KW"/>
</dbReference>